<dbReference type="Proteomes" id="UP000030008">
    <property type="component" value="Unassembled WGS sequence"/>
</dbReference>
<proteinExistence type="inferred from homology"/>
<comment type="similarity">
    <text evidence="1">Belongs to the peptidase M20A family.</text>
</comment>
<dbReference type="GO" id="GO:0005737">
    <property type="term" value="C:cytoplasm"/>
    <property type="evidence" value="ECO:0007669"/>
    <property type="project" value="TreeGrafter"/>
</dbReference>
<dbReference type="Gene3D" id="3.40.630.10">
    <property type="entry name" value="Zn peptidases"/>
    <property type="match status" value="1"/>
</dbReference>
<accession>A0A099IA25</accession>
<dbReference type="AlphaFoldDB" id="A0A099IA25"/>
<reference evidence="3 4" key="1">
    <citation type="submission" date="2014-08" db="EMBL/GenBank/DDBJ databases">
        <title>Clostridium innocuum, an unnegligible vancomycin-resistant pathogen causing extra-intestinal infections.</title>
        <authorList>
            <person name="Feng Y."/>
            <person name="Chiu C.-H."/>
        </authorList>
    </citation>
    <scope>NUCLEOTIDE SEQUENCE [LARGE SCALE GENOMIC DNA]</scope>
    <source>
        <strain evidence="3 4">AN88</strain>
    </source>
</reference>
<dbReference type="InterPro" id="IPR052030">
    <property type="entry name" value="Peptidase_M20/M20A_hydrolases"/>
</dbReference>
<sequence length="398" mass="43569">MEILKKKVNLFIDEHFDHLWKLASYIHANPEIAFEEKKAAHALSSYLQEQGFAVKTGIAGLDTAFQAVFKKGSGPRIAVFAEYDALKGLGHACGHNLIATSALGCAAAVKQVLESSELEGSIEVYGTPAEEDGGGKIIMLTQGVFDGLDAVFLMHPTSAMARIGGECASFTDFEIEYFGKSAHAESHPENGINALDAANLFYQAVGLARQQLRDSIHICCILAESERDIGRIPDYARLEVEISTMRAKDIETTKQKIIDIAEGMALASGCRVSYKEIPGYYGRMPNAVLAELCRQEMLVLGEPMMEGMPSDAGGEDLGNVSRVIPACNLYMTLLPEKKISGHTDQFRELAISDAGKHCLDISSKAMANSILTLYQNPKLLKQAKEELKRRQEEEARYE</sequence>
<evidence type="ECO:0000256" key="1">
    <source>
        <dbReference type="PIRNR" id="PIRNR037226"/>
    </source>
</evidence>
<name>A0A099IA25_CLOIN</name>
<feature type="domain" description="Peptidase M20 dimerisation" evidence="2">
    <location>
        <begin position="172"/>
        <end position="262"/>
    </location>
</feature>
<dbReference type="GO" id="GO:0046657">
    <property type="term" value="P:folic acid catabolic process"/>
    <property type="evidence" value="ECO:0007669"/>
    <property type="project" value="TreeGrafter"/>
</dbReference>
<dbReference type="NCBIfam" id="TIGR01891">
    <property type="entry name" value="amidohydrolases"/>
    <property type="match status" value="1"/>
</dbReference>
<dbReference type="InterPro" id="IPR036264">
    <property type="entry name" value="Bact_exopeptidase_dim_dom"/>
</dbReference>
<dbReference type="PANTHER" id="PTHR30575:SF0">
    <property type="entry name" value="XAA-ARG DIPEPTIDASE"/>
    <property type="match status" value="1"/>
</dbReference>
<dbReference type="InterPro" id="IPR017439">
    <property type="entry name" value="Amidohydrolase"/>
</dbReference>
<dbReference type="PANTHER" id="PTHR30575">
    <property type="entry name" value="PEPTIDASE M20"/>
    <property type="match status" value="1"/>
</dbReference>
<dbReference type="InterPro" id="IPR011650">
    <property type="entry name" value="Peptidase_M20_dimer"/>
</dbReference>
<dbReference type="RefSeq" id="WP_044903485.1">
    <property type="nucleotide sequence ID" value="NZ_JQIF01000006.1"/>
</dbReference>
<comment type="caution">
    <text evidence="3">The sequence shown here is derived from an EMBL/GenBank/DDBJ whole genome shotgun (WGS) entry which is preliminary data.</text>
</comment>
<dbReference type="SUPFAM" id="SSF53187">
    <property type="entry name" value="Zn-dependent exopeptidases"/>
    <property type="match status" value="1"/>
</dbReference>
<dbReference type="Pfam" id="PF07687">
    <property type="entry name" value="M20_dimer"/>
    <property type="match status" value="1"/>
</dbReference>
<dbReference type="GO" id="GO:0071713">
    <property type="term" value="F:para-aminobenzoyl-glutamate hydrolase activity"/>
    <property type="evidence" value="ECO:0007669"/>
    <property type="project" value="TreeGrafter"/>
</dbReference>
<dbReference type="InterPro" id="IPR017144">
    <property type="entry name" value="Xaa-Arg_dipeptidase"/>
</dbReference>
<dbReference type="Pfam" id="PF01546">
    <property type="entry name" value="Peptidase_M20"/>
    <property type="match status" value="1"/>
</dbReference>
<dbReference type="PIRSF" id="PIRSF037226">
    <property type="entry name" value="Amidohydrolase_ACY1L2_prd"/>
    <property type="match status" value="1"/>
</dbReference>
<protein>
    <recommendedName>
        <fullName evidence="1">Peptidase M20 domain-containing protein 2</fullName>
    </recommendedName>
</protein>
<dbReference type="SUPFAM" id="SSF55031">
    <property type="entry name" value="Bacterial exopeptidase dimerisation domain"/>
    <property type="match status" value="1"/>
</dbReference>
<dbReference type="EMBL" id="JQIF01000006">
    <property type="protein sequence ID" value="KGJ54859.1"/>
    <property type="molecule type" value="Genomic_DNA"/>
</dbReference>
<dbReference type="CDD" id="cd03887">
    <property type="entry name" value="M20_Acy1L2"/>
    <property type="match status" value="1"/>
</dbReference>
<organism evidence="3 4">
    <name type="scientific">Clostridium innocuum</name>
    <dbReference type="NCBI Taxonomy" id="1522"/>
    <lineage>
        <taxon>Bacteria</taxon>
        <taxon>Bacillati</taxon>
        <taxon>Bacillota</taxon>
        <taxon>Clostridia</taxon>
        <taxon>Eubacteriales</taxon>
        <taxon>Clostridiaceae</taxon>
        <taxon>Clostridium</taxon>
    </lineage>
</organism>
<dbReference type="Gene3D" id="3.30.70.360">
    <property type="match status" value="1"/>
</dbReference>
<evidence type="ECO:0000313" key="3">
    <source>
        <dbReference type="EMBL" id="KGJ54859.1"/>
    </source>
</evidence>
<dbReference type="GO" id="GO:0016805">
    <property type="term" value="F:dipeptidase activity"/>
    <property type="evidence" value="ECO:0007669"/>
    <property type="project" value="InterPro"/>
</dbReference>
<evidence type="ECO:0000313" key="4">
    <source>
        <dbReference type="Proteomes" id="UP000030008"/>
    </source>
</evidence>
<gene>
    <name evidence="3" type="ORF">CIAN88_01190</name>
</gene>
<evidence type="ECO:0000259" key="2">
    <source>
        <dbReference type="Pfam" id="PF07687"/>
    </source>
</evidence>
<dbReference type="InterPro" id="IPR002933">
    <property type="entry name" value="Peptidase_M20"/>
</dbReference>